<dbReference type="Gene3D" id="3.30.540.10">
    <property type="entry name" value="Fructose-1,6-Bisphosphatase, subunit A, domain 1"/>
    <property type="match status" value="1"/>
</dbReference>
<organism evidence="9 10">
    <name type="scientific">Pusillimonas noertemannii</name>
    <dbReference type="NCBI Taxonomy" id="305977"/>
    <lineage>
        <taxon>Bacteria</taxon>
        <taxon>Pseudomonadati</taxon>
        <taxon>Pseudomonadota</taxon>
        <taxon>Betaproteobacteria</taxon>
        <taxon>Burkholderiales</taxon>
        <taxon>Alcaligenaceae</taxon>
        <taxon>Pusillimonas</taxon>
    </lineage>
</organism>
<comment type="similarity">
    <text evidence="3 8">Belongs to the inositol monophosphatase superfamily.</text>
</comment>
<evidence type="ECO:0000256" key="3">
    <source>
        <dbReference type="ARBA" id="ARBA00009759"/>
    </source>
</evidence>
<dbReference type="Gene3D" id="3.40.190.80">
    <property type="match status" value="1"/>
</dbReference>
<dbReference type="EMBL" id="QEKO01000003">
    <property type="protein sequence ID" value="PVY61550.1"/>
    <property type="molecule type" value="Genomic_DNA"/>
</dbReference>
<dbReference type="EC" id="3.1.3.25" evidence="8"/>
<dbReference type="Pfam" id="PF00459">
    <property type="entry name" value="Inositol_P"/>
    <property type="match status" value="1"/>
</dbReference>
<feature type="binding site" evidence="7">
    <location>
        <position position="120"/>
    </location>
    <ligand>
        <name>Mg(2+)</name>
        <dbReference type="ChEBI" id="CHEBI:18420"/>
        <label>1</label>
        <note>catalytic</note>
    </ligand>
</feature>
<dbReference type="Proteomes" id="UP000246145">
    <property type="component" value="Unassembled WGS sequence"/>
</dbReference>
<reference evidence="9 10" key="1">
    <citation type="submission" date="2018-04" db="EMBL/GenBank/DDBJ databases">
        <title>Genomic Encyclopedia of Type Strains, Phase IV (KMG-IV): sequencing the most valuable type-strain genomes for metagenomic binning, comparative biology and taxonomic classification.</title>
        <authorList>
            <person name="Goeker M."/>
        </authorList>
    </citation>
    <scope>NUCLEOTIDE SEQUENCE [LARGE SCALE GENOMIC DNA]</scope>
    <source>
        <strain evidence="9 10">DSM 10065</strain>
    </source>
</reference>
<dbReference type="PRINTS" id="PR00377">
    <property type="entry name" value="IMPHPHTASES"/>
</dbReference>
<dbReference type="InterPro" id="IPR020583">
    <property type="entry name" value="Inositol_monoP_metal-BS"/>
</dbReference>
<accession>A0A2U1CKK4</accession>
<dbReference type="GO" id="GO:0006020">
    <property type="term" value="P:inositol metabolic process"/>
    <property type="evidence" value="ECO:0007669"/>
    <property type="project" value="TreeGrafter"/>
</dbReference>
<dbReference type="PANTHER" id="PTHR20854">
    <property type="entry name" value="INOSITOL MONOPHOSPHATASE"/>
    <property type="match status" value="1"/>
</dbReference>
<dbReference type="InterPro" id="IPR000760">
    <property type="entry name" value="Inositol_monophosphatase-like"/>
</dbReference>
<keyword evidence="10" id="KW-1185">Reference proteome</keyword>
<keyword evidence="5 8" id="KW-0378">Hydrolase</keyword>
<dbReference type="PROSITE" id="PS00629">
    <property type="entry name" value="IMP_1"/>
    <property type="match status" value="1"/>
</dbReference>
<dbReference type="GO" id="GO:0046872">
    <property type="term" value="F:metal ion binding"/>
    <property type="evidence" value="ECO:0007669"/>
    <property type="project" value="UniProtKB-KW"/>
</dbReference>
<evidence type="ECO:0000256" key="7">
    <source>
        <dbReference type="PIRSR" id="PIRSR600760-2"/>
    </source>
</evidence>
<protein>
    <recommendedName>
        <fullName evidence="8">Inositol-1-monophosphatase</fullName>
        <ecNumber evidence="8">3.1.3.25</ecNumber>
    </recommendedName>
</protein>
<evidence type="ECO:0000256" key="4">
    <source>
        <dbReference type="ARBA" id="ARBA00022723"/>
    </source>
</evidence>
<dbReference type="GO" id="GO:0007165">
    <property type="term" value="P:signal transduction"/>
    <property type="evidence" value="ECO:0007669"/>
    <property type="project" value="TreeGrafter"/>
</dbReference>
<dbReference type="OrthoDB" id="9785695at2"/>
<dbReference type="PRINTS" id="PR01959">
    <property type="entry name" value="SBIMPHPHTASE"/>
</dbReference>
<keyword evidence="6 7" id="KW-0460">Magnesium</keyword>
<evidence type="ECO:0000256" key="5">
    <source>
        <dbReference type="ARBA" id="ARBA00022801"/>
    </source>
</evidence>
<dbReference type="InterPro" id="IPR033942">
    <property type="entry name" value="IMPase"/>
</dbReference>
<evidence type="ECO:0000256" key="8">
    <source>
        <dbReference type="RuleBase" id="RU364068"/>
    </source>
</evidence>
<evidence type="ECO:0000313" key="9">
    <source>
        <dbReference type="EMBL" id="PVY61550.1"/>
    </source>
</evidence>
<gene>
    <name evidence="9" type="ORF">C7440_2274</name>
</gene>
<dbReference type="GO" id="GO:0046854">
    <property type="term" value="P:phosphatidylinositol phosphate biosynthetic process"/>
    <property type="evidence" value="ECO:0007669"/>
    <property type="project" value="InterPro"/>
</dbReference>
<feature type="binding site" evidence="7">
    <location>
        <position position="123"/>
    </location>
    <ligand>
        <name>Mg(2+)</name>
        <dbReference type="ChEBI" id="CHEBI:18420"/>
        <label>1</label>
        <note>catalytic</note>
    </ligand>
</feature>
<evidence type="ECO:0000256" key="2">
    <source>
        <dbReference type="ARBA" id="ARBA00001946"/>
    </source>
</evidence>
<sequence length="313" mass="33670">MLGKTALRARRDDAGNVAYTNVFHCLLACLRMPSSQFHLSEYLNAAISAARTGAAILQAHSLRRSDLVIDKKARNDLVSQADRDAEAAIIEQLQESTPEFSIVAEESGGQSGGAATWYIDPLDGTTNFLHGIPHYAVSIGLVAHAGAIVDGDRPLEADTPVIGVVYDPNREELFTAMHGVGAWLNEHRLSCSQAESLSEAVLATGFPFRDFSFAEEYMPTLHAALPASRGVRRMGSAALDLAWVACGRYDGYWEMGLAPWDVAAGTLIVREAGGIAQDMRHAEPWPRGGYVYAGNTHIAGALDAMIGPHLKAR</sequence>
<keyword evidence="4 7" id="KW-0479">Metal-binding</keyword>
<evidence type="ECO:0000256" key="1">
    <source>
        <dbReference type="ARBA" id="ARBA00001033"/>
    </source>
</evidence>
<dbReference type="PANTHER" id="PTHR20854:SF4">
    <property type="entry name" value="INOSITOL-1-MONOPHOSPHATASE-RELATED"/>
    <property type="match status" value="1"/>
</dbReference>
<feature type="binding site" evidence="7">
    <location>
        <position position="122"/>
    </location>
    <ligand>
        <name>Mg(2+)</name>
        <dbReference type="ChEBI" id="CHEBI:18420"/>
        <label>1</label>
        <note>catalytic</note>
    </ligand>
</feature>
<dbReference type="FunFam" id="3.30.540.10:FF:000003">
    <property type="entry name" value="Inositol-1-monophosphatase"/>
    <property type="match status" value="1"/>
</dbReference>
<comment type="cofactor">
    <cofactor evidence="2 7 8">
        <name>Mg(2+)</name>
        <dbReference type="ChEBI" id="CHEBI:18420"/>
    </cofactor>
</comment>
<comment type="catalytic activity">
    <reaction evidence="1 8">
        <text>a myo-inositol phosphate + H2O = myo-inositol + phosphate</text>
        <dbReference type="Rhea" id="RHEA:24056"/>
        <dbReference type="ChEBI" id="CHEBI:15377"/>
        <dbReference type="ChEBI" id="CHEBI:17268"/>
        <dbReference type="ChEBI" id="CHEBI:43474"/>
        <dbReference type="ChEBI" id="CHEBI:84139"/>
        <dbReference type="EC" id="3.1.3.25"/>
    </reaction>
</comment>
<comment type="caution">
    <text evidence="9">The sequence shown here is derived from an EMBL/GenBank/DDBJ whole genome shotgun (WGS) entry which is preliminary data.</text>
</comment>
<name>A0A2U1CKK4_9BURK</name>
<dbReference type="PROSITE" id="PS00630">
    <property type="entry name" value="IMP_2"/>
    <property type="match status" value="1"/>
</dbReference>
<dbReference type="GO" id="GO:0008934">
    <property type="term" value="F:inositol monophosphate 1-phosphatase activity"/>
    <property type="evidence" value="ECO:0007669"/>
    <property type="project" value="InterPro"/>
</dbReference>
<dbReference type="CDD" id="cd01639">
    <property type="entry name" value="IMPase"/>
    <property type="match status" value="1"/>
</dbReference>
<dbReference type="SUPFAM" id="SSF56655">
    <property type="entry name" value="Carbohydrate phosphatase"/>
    <property type="match status" value="1"/>
</dbReference>
<dbReference type="InterPro" id="IPR022337">
    <property type="entry name" value="Inositol_monophosphatase_SuhB"/>
</dbReference>
<evidence type="ECO:0000313" key="10">
    <source>
        <dbReference type="Proteomes" id="UP000246145"/>
    </source>
</evidence>
<feature type="binding site" evidence="7">
    <location>
        <position position="261"/>
    </location>
    <ligand>
        <name>Mg(2+)</name>
        <dbReference type="ChEBI" id="CHEBI:18420"/>
        <label>1</label>
        <note>catalytic</note>
    </ligand>
</feature>
<dbReference type="InterPro" id="IPR020550">
    <property type="entry name" value="Inositol_monophosphatase_CS"/>
</dbReference>
<feature type="binding site" evidence="7">
    <location>
        <position position="105"/>
    </location>
    <ligand>
        <name>Mg(2+)</name>
        <dbReference type="ChEBI" id="CHEBI:18420"/>
        <label>1</label>
        <note>catalytic</note>
    </ligand>
</feature>
<evidence type="ECO:0000256" key="6">
    <source>
        <dbReference type="ARBA" id="ARBA00022842"/>
    </source>
</evidence>
<proteinExistence type="inferred from homology"/>
<dbReference type="AlphaFoldDB" id="A0A2U1CKK4"/>
<dbReference type="STRING" id="1231391.GCA_000308195_02384"/>